<dbReference type="STRING" id="747525.W4JWQ2"/>
<dbReference type="Gene3D" id="3.30.70.330">
    <property type="match status" value="1"/>
</dbReference>
<evidence type="ECO:0000256" key="2">
    <source>
        <dbReference type="PROSITE-ProRule" id="PRU00176"/>
    </source>
</evidence>
<feature type="non-terminal residue" evidence="4">
    <location>
        <position position="1"/>
    </location>
</feature>
<keyword evidence="5" id="KW-1185">Reference proteome</keyword>
<dbReference type="RefSeq" id="XP_009550004.1">
    <property type="nucleotide sequence ID" value="XM_009551709.1"/>
</dbReference>
<proteinExistence type="predicted"/>
<evidence type="ECO:0000256" key="1">
    <source>
        <dbReference type="ARBA" id="ARBA00022884"/>
    </source>
</evidence>
<dbReference type="GO" id="GO:0003729">
    <property type="term" value="F:mRNA binding"/>
    <property type="evidence" value="ECO:0007669"/>
    <property type="project" value="TreeGrafter"/>
</dbReference>
<dbReference type="SUPFAM" id="SSF54928">
    <property type="entry name" value="RNA-binding domain, RBD"/>
    <property type="match status" value="1"/>
</dbReference>
<dbReference type="InterPro" id="IPR035979">
    <property type="entry name" value="RBD_domain_sf"/>
</dbReference>
<dbReference type="AlphaFoldDB" id="W4JWQ2"/>
<protein>
    <recommendedName>
        <fullName evidence="3">RRM domain-containing protein</fullName>
    </recommendedName>
</protein>
<dbReference type="eggNOG" id="KOG0533">
    <property type="taxonomic scope" value="Eukaryota"/>
</dbReference>
<dbReference type="SMART" id="SM00360">
    <property type="entry name" value="RRM"/>
    <property type="match status" value="1"/>
</dbReference>
<dbReference type="OrthoDB" id="346839at2759"/>
<dbReference type="PANTHER" id="PTHR19965:SF35">
    <property type="entry name" value="RNA ANNEALING PROTEIN YRA1"/>
    <property type="match status" value="1"/>
</dbReference>
<sequence length="93" mass="9920">RPTNVAAPNGNVASTSRTYTGLGSKILLSNLPMDVGEAEIEDLFKRTVGPMKDLFIVYNSQAKSKGMSIVTFSRPGDASVARAKFNNKVIDGS</sequence>
<gene>
    <name evidence="4" type="ORF">HETIRDRAFT_247152</name>
</gene>
<keyword evidence="1 2" id="KW-0694">RNA-binding</keyword>
<reference evidence="4 5" key="1">
    <citation type="journal article" date="2012" name="New Phytol.">
        <title>Insight into trade-off between wood decay and parasitism from the genome of a fungal forest pathogen.</title>
        <authorList>
            <person name="Olson A."/>
            <person name="Aerts A."/>
            <person name="Asiegbu F."/>
            <person name="Belbahri L."/>
            <person name="Bouzid O."/>
            <person name="Broberg A."/>
            <person name="Canback B."/>
            <person name="Coutinho P.M."/>
            <person name="Cullen D."/>
            <person name="Dalman K."/>
            <person name="Deflorio G."/>
            <person name="van Diepen L.T."/>
            <person name="Dunand C."/>
            <person name="Duplessis S."/>
            <person name="Durling M."/>
            <person name="Gonthier P."/>
            <person name="Grimwood J."/>
            <person name="Fossdal C.G."/>
            <person name="Hansson D."/>
            <person name="Henrissat B."/>
            <person name="Hietala A."/>
            <person name="Himmelstrand K."/>
            <person name="Hoffmeister D."/>
            <person name="Hogberg N."/>
            <person name="James T.Y."/>
            <person name="Karlsson M."/>
            <person name="Kohler A."/>
            <person name="Kues U."/>
            <person name="Lee Y.H."/>
            <person name="Lin Y.C."/>
            <person name="Lind M."/>
            <person name="Lindquist E."/>
            <person name="Lombard V."/>
            <person name="Lucas S."/>
            <person name="Lunden K."/>
            <person name="Morin E."/>
            <person name="Murat C."/>
            <person name="Park J."/>
            <person name="Raffaello T."/>
            <person name="Rouze P."/>
            <person name="Salamov A."/>
            <person name="Schmutz J."/>
            <person name="Solheim H."/>
            <person name="Stahlberg J."/>
            <person name="Velez H."/>
            <person name="de Vries R.P."/>
            <person name="Wiebenga A."/>
            <person name="Woodward S."/>
            <person name="Yakovlev I."/>
            <person name="Garbelotto M."/>
            <person name="Martin F."/>
            <person name="Grigoriev I.V."/>
            <person name="Stenlid J."/>
        </authorList>
    </citation>
    <scope>NUCLEOTIDE SEQUENCE [LARGE SCALE GENOMIC DNA]</scope>
    <source>
        <strain evidence="4 5">TC 32-1</strain>
    </source>
</reference>
<dbReference type="HOGENOM" id="CLU_2405328_0_0_1"/>
<dbReference type="PROSITE" id="PS50102">
    <property type="entry name" value="RRM"/>
    <property type="match status" value="1"/>
</dbReference>
<dbReference type="Pfam" id="PF00076">
    <property type="entry name" value="RRM_1"/>
    <property type="match status" value="1"/>
</dbReference>
<dbReference type="InterPro" id="IPR000504">
    <property type="entry name" value="RRM_dom"/>
</dbReference>
<evidence type="ECO:0000259" key="3">
    <source>
        <dbReference type="PROSITE" id="PS50102"/>
    </source>
</evidence>
<dbReference type="InterPro" id="IPR051229">
    <property type="entry name" value="ALYREF_mRNA_export"/>
</dbReference>
<evidence type="ECO:0000313" key="4">
    <source>
        <dbReference type="EMBL" id="ETW77998.1"/>
    </source>
</evidence>
<organism evidence="4 5">
    <name type="scientific">Heterobasidion irregulare (strain TC 32-1)</name>
    <dbReference type="NCBI Taxonomy" id="747525"/>
    <lineage>
        <taxon>Eukaryota</taxon>
        <taxon>Fungi</taxon>
        <taxon>Dikarya</taxon>
        <taxon>Basidiomycota</taxon>
        <taxon>Agaricomycotina</taxon>
        <taxon>Agaricomycetes</taxon>
        <taxon>Russulales</taxon>
        <taxon>Bondarzewiaceae</taxon>
        <taxon>Heterobasidion</taxon>
        <taxon>Heterobasidion annosum species complex</taxon>
    </lineage>
</organism>
<dbReference type="GeneID" id="20669151"/>
<evidence type="ECO:0000313" key="5">
    <source>
        <dbReference type="Proteomes" id="UP000030671"/>
    </source>
</evidence>
<dbReference type="InterPro" id="IPR012677">
    <property type="entry name" value="Nucleotide-bd_a/b_plait_sf"/>
</dbReference>
<dbReference type="PANTHER" id="PTHR19965">
    <property type="entry name" value="RNA AND EXPORT FACTOR BINDING PROTEIN"/>
    <property type="match status" value="1"/>
</dbReference>
<accession>W4JWQ2</accession>
<name>W4JWQ2_HETIT</name>
<dbReference type="EMBL" id="KI925462">
    <property type="protein sequence ID" value="ETW77998.1"/>
    <property type="molecule type" value="Genomic_DNA"/>
</dbReference>
<feature type="domain" description="RRM" evidence="3">
    <location>
        <begin position="24"/>
        <end position="93"/>
    </location>
</feature>
<dbReference type="KEGG" id="hir:HETIRDRAFT_247152"/>
<dbReference type="InParanoid" id="W4JWQ2"/>
<feature type="non-terminal residue" evidence="4">
    <location>
        <position position="93"/>
    </location>
</feature>
<dbReference type="GO" id="GO:0005634">
    <property type="term" value="C:nucleus"/>
    <property type="evidence" value="ECO:0007669"/>
    <property type="project" value="TreeGrafter"/>
</dbReference>
<dbReference type="Proteomes" id="UP000030671">
    <property type="component" value="Unassembled WGS sequence"/>
</dbReference>